<dbReference type="SUPFAM" id="SSF52833">
    <property type="entry name" value="Thioredoxin-like"/>
    <property type="match status" value="1"/>
</dbReference>
<reference evidence="2 3" key="1">
    <citation type="submission" date="2017-06" db="EMBL/GenBank/DDBJ databases">
        <title>Novel microbial phyla capable of carbon fixation and sulfur reduction in deep-sea sediments.</title>
        <authorList>
            <person name="Huang J."/>
            <person name="Baker B."/>
            <person name="Wang Y."/>
        </authorList>
    </citation>
    <scope>NUCLEOTIDE SEQUENCE [LARGE SCALE GENOMIC DNA]</scope>
    <source>
        <strain evidence="2">B3_TA06</strain>
    </source>
</reference>
<dbReference type="InterPro" id="IPR002109">
    <property type="entry name" value="Glutaredoxin"/>
</dbReference>
<dbReference type="PANTHER" id="PTHR34386:SF1">
    <property type="entry name" value="GLUTAREDOXIN-LIKE PROTEIN NRDH"/>
    <property type="match status" value="1"/>
</dbReference>
<evidence type="ECO:0000313" key="3">
    <source>
        <dbReference type="Proteomes" id="UP000317778"/>
    </source>
</evidence>
<dbReference type="Proteomes" id="UP000317778">
    <property type="component" value="Unassembled WGS sequence"/>
</dbReference>
<comment type="caution">
    <text evidence="2">The sequence shown here is derived from an EMBL/GenBank/DDBJ whole genome shotgun (WGS) entry which is preliminary data.</text>
</comment>
<dbReference type="PROSITE" id="PS00195">
    <property type="entry name" value="GLUTAREDOXIN_1"/>
    <property type="match status" value="1"/>
</dbReference>
<dbReference type="PANTHER" id="PTHR34386">
    <property type="entry name" value="GLUTAREDOXIN"/>
    <property type="match status" value="1"/>
</dbReference>
<dbReference type="PROSITE" id="PS51354">
    <property type="entry name" value="GLUTAREDOXIN_2"/>
    <property type="match status" value="1"/>
</dbReference>
<dbReference type="InterPro" id="IPR036249">
    <property type="entry name" value="Thioredoxin-like_sf"/>
</dbReference>
<evidence type="ECO:0000313" key="2">
    <source>
        <dbReference type="EMBL" id="TKJ37297.1"/>
    </source>
</evidence>
<dbReference type="GO" id="GO:0045454">
    <property type="term" value="P:cell redox homeostasis"/>
    <property type="evidence" value="ECO:0007669"/>
    <property type="project" value="TreeGrafter"/>
</dbReference>
<protein>
    <submittedName>
        <fullName evidence="2">NrdH-redoxin</fullName>
    </submittedName>
</protein>
<dbReference type="Pfam" id="PF00462">
    <property type="entry name" value="Glutaredoxin"/>
    <property type="match status" value="1"/>
</dbReference>
<proteinExistence type="predicted"/>
<evidence type="ECO:0000259" key="1">
    <source>
        <dbReference type="Pfam" id="PF00462"/>
    </source>
</evidence>
<sequence length="93" mass="10563">MEMTHVEGKNKGKVILYALSTCVWCKKTKRLLNSLGVEYSYIDVDLLSGEDKEQVLDEVRKHNPACTFPTIVINDGERCIKSFKEDEIKEALG</sequence>
<name>A0A532UR73_UNCT6</name>
<feature type="domain" description="Glutaredoxin" evidence="1">
    <location>
        <begin position="14"/>
        <end position="75"/>
    </location>
</feature>
<gene>
    <name evidence="2" type="ORF">CEE36_11160</name>
</gene>
<accession>A0A532UR73</accession>
<dbReference type="EMBL" id="NJBO01000034">
    <property type="protein sequence ID" value="TKJ37297.1"/>
    <property type="molecule type" value="Genomic_DNA"/>
</dbReference>
<dbReference type="InterPro" id="IPR051548">
    <property type="entry name" value="Grx-like_ET"/>
</dbReference>
<dbReference type="AlphaFoldDB" id="A0A532UR73"/>
<organism evidence="2 3">
    <name type="scientific">candidate division TA06 bacterium B3_TA06</name>
    <dbReference type="NCBI Taxonomy" id="2012487"/>
    <lineage>
        <taxon>Bacteria</taxon>
        <taxon>Bacteria division TA06</taxon>
    </lineage>
</organism>
<dbReference type="GO" id="GO:0009055">
    <property type="term" value="F:electron transfer activity"/>
    <property type="evidence" value="ECO:0007669"/>
    <property type="project" value="TreeGrafter"/>
</dbReference>
<dbReference type="CDD" id="cd02976">
    <property type="entry name" value="NrdH"/>
    <property type="match status" value="1"/>
</dbReference>
<dbReference type="Gene3D" id="3.40.30.10">
    <property type="entry name" value="Glutaredoxin"/>
    <property type="match status" value="1"/>
</dbReference>
<dbReference type="InterPro" id="IPR011767">
    <property type="entry name" value="GLR_AS"/>
</dbReference>